<name>A0A561F0M7_9ACTN</name>
<accession>A0A561F0M7</accession>
<feature type="region of interest" description="Disordered" evidence="1">
    <location>
        <begin position="1"/>
        <end position="20"/>
    </location>
</feature>
<protein>
    <submittedName>
        <fullName evidence="3">Uncharacterized protein</fullName>
    </submittedName>
</protein>
<dbReference type="Proteomes" id="UP000318416">
    <property type="component" value="Unassembled WGS sequence"/>
</dbReference>
<reference evidence="3 4" key="1">
    <citation type="submission" date="2019-06" db="EMBL/GenBank/DDBJ databases">
        <title>Sequencing the genomes of 1000 actinobacteria strains.</title>
        <authorList>
            <person name="Klenk H.-P."/>
        </authorList>
    </citation>
    <scope>NUCLEOTIDE SEQUENCE [LARGE SCALE GENOMIC DNA]</scope>
    <source>
        <strain evidence="3 4">DSM 41649</strain>
    </source>
</reference>
<keyword evidence="2" id="KW-0812">Transmembrane</keyword>
<keyword evidence="2" id="KW-0472">Membrane</keyword>
<feature type="transmembrane region" description="Helical" evidence="2">
    <location>
        <begin position="32"/>
        <end position="50"/>
    </location>
</feature>
<proteinExistence type="predicted"/>
<evidence type="ECO:0000313" key="3">
    <source>
        <dbReference type="EMBL" id="TWE21418.1"/>
    </source>
</evidence>
<evidence type="ECO:0000256" key="2">
    <source>
        <dbReference type="SAM" id="Phobius"/>
    </source>
</evidence>
<keyword evidence="2" id="KW-1133">Transmembrane helix</keyword>
<keyword evidence="4" id="KW-1185">Reference proteome</keyword>
<sequence>MTTQGEQEPRPAGQDGDALAHTNRARGGRRRVLAWCALAAVAAGGSWVVARPDPADLIPGLGRTSADAAKTVPAVGASPSQPLTEVQAFTAERYFPAQRGIEQDAFKARRTAARQGGDCAETLQDRAQDVLHQAGCQGYVSVGFTSLDQKVVSSVTVLRFADEAAAGKAWQTLQGKPEALAFVLSDAAPTPAPSTSTSTGTTPPNAAKPLTATQVKAVGHYVTVTTSRYVDLRTANATPDTLLNDATRAVSFTAGAPFLWM</sequence>
<dbReference type="EMBL" id="VIVR01000001">
    <property type="protein sequence ID" value="TWE21418.1"/>
    <property type="molecule type" value="Genomic_DNA"/>
</dbReference>
<dbReference type="RefSeq" id="WP_145796366.1">
    <property type="nucleotide sequence ID" value="NZ_BAAABR010000025.1"/>
</dbReference>
<comment type="caution">
    <text evidence="3">The sequence shown here is derived from an EMBL/GenBank/DDBJ whole genome shotgun (WGS) entry which is preliminary data.</text>
</comment>
<dbReference type="AlphaFoldDB" id="A0A561F0M7"/>
<gene>
    <name evidence="3" type="ORF">FB465_6601</name>
</gene>
<dbReference type="OrthoDB" id="3868232at2"/>
<evidence type="ECO:0000313" key="4">
    <source>
        <dbReference type="Proteomes" id="UP000318416"/>
    </source>
</evidence>
<organism evidence="3 4">
    <name type="scientific">Kitasatospora atroaurantiaca</name>
    <dbReference type="NCBI Taxonomy" id="285545"/>
    <lineage>
        <taxon>Bacteria</taxon>
        <taxon>Bacillati</taxon>
        <taxon>Actinomycetota</taxon>
        <taxon>Actinomycetes</taxon>
        <taxon>Kitasatosporales</taxon>
        <taxon>Streptomycetaceae</taxon>
        <taxon>Kitasatospora</taxon>
    </lineage>
</organism>
<evidence type="ECO:0000256" key="1">
    <source>
        <dbReference type="SAM" id="MobiDB-lite"/>
    </source>
</evidence>